<evidence type="ECO:0000313" key="7">
    <source>
        <dbReference type="Proteomes" id="UP000076998"/>
    </source>
</evidence>
<dbReference type="AlphaFoldDB" id="A0A177KE18"/>
<keyword evidence="3" id="KW-0804">Transcription</keyword>
<feature type="domain" description="HTH cro/C1-type" evidence="5">
    <location>
        <begin position="10"/>
        <end position="39"/>
    </location>
</feature>
<name>A0A177KE18_9MICO</name>
<dbReference type="InterPro" id="IPR001387">
    <property type="entry name" value="Cro/C1-type_HTH"/>
</dbReference>
<protein>
    <submittedName>
        <fullName evidence="6">LacI family transcriptional regulator</fullName>
    </submittedName>
</protein>
<dbReference type="CDD" id="cd06296">
    <property type="entry name" value="PBP1_CatR-like"/>
    <property type="match status" value="1"/>
</dbReference>
<keyword evidence="1" id="KW-0805">Transcription regulation</keyword>
<evidence type="ECO:0000259" key="4">
    <source>
        <dbReference type="PROSITE" id="PS50932"/>
    </source>
</evidence>
<gene>
    <name evidence="6" type="ORF">AYL44_02060</name>
</gene>
<dbReference type="SUPFAM" id="SSF47413">
    <property type="entry name" value="lambda repressor-like DNA-binding domains"/>
    <property type="match status" value="1"/>
</dbReference>
<evidence type="ECO:0000313" key="6">
    <source>
        <dbReference type="EMBL" id="OAH51085.1"/>
    </source>
</evidence>
<dbReference type="InterPro" id="IPR046335">
    <property type="entry name" value="LacI/GalR-like_sensor"/>
</dbReference>
<dbReference type="Pfam" id="PF00356">
    <property type="entry name" value="LacI"/>
    <property type="match status" value="1"/>
</dbReference>
<dbReference type="CDD" id="cd01392">
    <property type="entry name" value="HTH_LacI"/>
    <property type="match status" value="1"/>
</dbReference>
<dbReference type="PRINTS" id="PR00036">
    <property type="entry name" value="HTHLACI"/>
</dbReference>
<reference evidence="6 7" key="1">
    <citation type="submission" date="2016-02" db="EMBL/GenBank/DDBJ databases">
        <authorList>
            <person name="Wen L."/>
            <person name="He K."/>
            <person name="Yang H."/>
        </authorList>
    </citation>
    <scope>NUCLEOTIDE SEQUENCE [LARGE SCALE GENOMIC DNA]</scope>
    <source>
        <strain evidence="6 7">CD11_3</strain>
    </source>
</reference>
<evidence type="ECO:0000256" key="1">
    <source>
        <dbReference type="ARBA" id="ARBA00023015"/>
    </source>
</evidence>
<sequence length="349" mass="36753">MTGQRGRRATLADVAQMAGVSRATVSKALNGRNDISLQTRERVLAAVSELEYRPTTTTEVVPSRRAIAVVFDVPASPYILGVLQGVLTATAESGFDLLTRLPPDRRSRTQRAVAHDWVGEQVAAGAVGIIALTLPAPDALIDAASQAGLPFVMVDPVGTSDDRMVSVASSNWAGARTATEHLLALGHRRIAWIGGPEVSVAARDRLYGYQAALDAAGISVDPDLIRADQFAVATGAAHARDLLTLAEPPTAIMTGDDEIAVGVLATAHALGVRVPEDLSVTGFDDTPQAAWTTPPLTTVHQHLDGMGAMAVQTIRVMTEGRDPSSRHVELATSLTVRESTAPLRDVKDS</sequence>
<organism evidence="6 7">
    <name type="scientific">Microbacterium oleivorans</name>
    <dbReference type="NCBI Taxonomy" id="273677"/>
    <lineage>
        <taxon>Bacteria</taxon>
        <taxon>Bacillati</taxon>
        <taxon>Actinomycetota</taxon>
        <taxon>Actinomycetes</taxon>
        <taxon>Micrococcales</taxon>
        <taxon>Microbacteriaceae</taxon>
        <taxon>Microbacterium</taxon>
    </lineage>
</organism>
<proteinExistence type="predicted"/>
<dbReference type="InterPro" id="IPR000843">
    <property type="entry name" value="HTH_LacI"/>
</dbReference>
<dbReference type="PROSITE" id="PS50932">
    <property type="entry name" value="HTH_LACI_2"/>
    <property type="match status" value="1"/>
</dbReference>
<dbReference type="PROSITE" id="PS50943">
    <property type="entry name" value="HTH_CROC1"/>
    <property type="match status" value="1"/>
</dbReference>
<dbReference type="PROSITE" id="PS00356">
    <property type="entry name" value="HTH_LACI_1"/>
    <property type="match status" value="1"/>
</dbReference>
<dbReference type="InterPro" id="IPR010982">
    <property type="entry name" value="Lambda_DNA-bd_dom_sf"/>
</dbReference>
<dbReference type="EMBL" id="LSTV01000001">
    <property type="protein sequence ID" value="OAH51085.1"/>
    <property type="molecule type" value="Genomic_DNA"/>
</dbReference>
<dbReference type="Gene3D" id="1.10.260.40">
    <property type="entry name" value="lambda repressor-like DNA-binding domains"/>
    <property type="match status" value="1"/>
</dbReference>
<feature type="domain" description="HTH lacI-type" evidence="4">
    <location>
        <begin position="9"/>
        <end position="71"/>
    </location>
</feature>
<comment type="caution">
    <text evidence="6">The sequence shown here is derived from an EMBL/GenBank/DDBJ whole genome shotgun (WGS) entry which is preliminary data.</text>
</comment>
<dbReference type="Pfam" id="PF13377">
    <property type="entry name" value="Peripla_BP_3"/>
    <property type="match status" value="1"/>
</dbReference>
<dbReference type="PANTHER" id="PTHR30146">
    <property type="entry name" value="LACI-RELATED TRANSCRIPTIONAL REPRESSOR"/>
    <property type="match status" value="1"/>
</dbReference>
<dbReference type="GO" id="GO:0000976">
    <property type="term" value="F:transcription cis-regulatory region binding"/>
    <property type="evidence" value="ECO:0007669"/>
    <property type="project" value="TreeGrafter"/>
</dbReference>
<dbReference type="SUPFAM" id="SSF53822">
    <property type="entry name" value="Periplasmic binding protein-like I"/>
    <property type="match status" value="1"/>
</dbReference>
<dbReference type="PANTHER" id="PTHR30146:SF153">
    <property type="entry name" value="LACTOSE OPERON REPRESSOR"/>
    <property type="match status" value="1"/>
</dbReference>
<evidence type="ECO:0000256" key="2">
    <source>
        <dbReference type="ARBA" id="ARBA00023125"/>
    </source>
</evidence>
<dbReference type="InterPro" id="IPR028082">
    <property type="entry name" value="Peripla_BP_I"/>
</dbReference>
<dbReference type="OrthoDB" id="3227375at2"/>
<accession>A0A177KE18</accession>
<dbReference type="SMART" id="SM00354">
    <property type="entry name" value="HTH_LACI"/>
    <property type="match status" value="1"/>
</dbReference>
<dbReference type="Proteomes" id="UP000076998">
    <property type="component" value="Unassembled WGS sequence"/>
</dbReference>
<dbReference type="Gene3D" id="3.40.50.2300">
    <property type="match status" value="2"/>
</dbReference>
<evidence type="ECO:0000259" key="5">
    <source>
        <dbReference type="PROSITE" id="PS50943"/>
    </source>
</evidence>
<dbReference type="GO" id="GO:0003700">
    <property type="term" value="F:DNA-binding transcription factor activity"/>
    <property type="evidence" value="ECO:0007669"/>
    <property type="project" value="TreeGrafter"/>
</dbReference>
<evidence type="ECO:0000256" key="3">
    <source>
        <dbReference type="ARBA" id="ARBA00023163"/>
    </source>
</evidence>
<keyword evidence="2" id="KW-0238">DNA-binding</keyword>